<dbReference type="InterPro" id="IPR029058">
    <property type="entry name" value="AB_hydrolase_fold"/>
</dbReference>
<dbReference type="InterPro" id="IPR050266">
    <property type="entry name" value="AB_hydrolase_sf"/>
</dbReference>
<dbReference type="PANTHER" id="PTHR43798">
    <property type="entry name" value="MONOACYLGLYCEROL LIPASE"/>
    <property type="match status" value="1"/>
</dbReference>
<sequence length="270" mass="28477">MVTGELAHGWAGTESGPVTLVLHGGGPGCHATSDFAAVMAHRPERRWLWVDLPGYGASAPESDADAPPLTTAAHALDCLLTDIGVRNIDVLAQSLGGSVALRLAAERPNVFRRIVAIGSQPAAAPAHRTGSTRDPGLGARARAAYYGGSGPNLDKMRQMIAELEWYETNLVPEPMVRARHSAATTPTARTTATANRTGEDLGDHLAAVMAPTLVLWGRHDPFAGPDYAAAFADALPRGDLAVICRTAHHPQSERPEMVAALAEAFFTDRS</sequence>
<reference evidence="3 4" key="1">
    <citation type="submission" date="2023-07" db="EMBL/GenBank/DDBJ databases">
        <authorList>
            <person name="Girao M."/>
            <person name="Carvalho M.F."/>
        </authorList>
    </citation>
    <scope>NUCLEOTIDE SEQUENCE [LARGE SCALE GENOMIC DNA]</scope>
    <source>
        <strain evidence="3 4">YIM65754</strain>
    </source>
</reference>
<dbReference type="EMBL" id="JAUTXY010000012">
    <property type="protein sequence ID" value="MEE2060313.1"/>
    <property type="molecule type" value="Genomic_DNA"/>
</dbReference>
<gene>
    <name evidence="3" type="ORF">Q7514_22590</name>
</gene>
<dbReference type="Pfam" id="PF00561">
    <property type="entry name" value="Abhydrolase_1"/>
    <property type="match status" value="1"/>
</dbReference>
<evidence type="ECO:0000256" key="1">
    <source>
        <dbReference type="ARBA" id="ARBA00022801"/>
    </source>
</evidence>
<dbReference type="PRINTS" id="PR00111">
    <property type="entry name" value="ABHYDROLASE"/>
</dbReference>
<dbReference type="SUPFAM" id="SSF53474">
    <property type="entry name" value="alpha/beta-Hydrolases"/>
    <property type="match status" value="1"/>
</dbReference>
<proteinExistence type="predicted"/>
<dbReference type="PANTHER" id="PTHR43798:SF31">
    <property type="entry name" value="AB HYDROLASE SUPERFAMILY PROTEIN YCLE"/>
    <property type="match status" value="1"/>
</dbReference>
<dbReference type="RefSeq" id="WP_330135502.1">
    <property type="nucleotide sequence ID" value="NZ_JAUTXY010000012.1"/>
</dbReference>
<protein>
    <submittedName>
        <fullName evidence="3">Alpha/beta hydrolase</fullName>
    </submittedName>
</protein>
<dbReference type="GO" id="GO:0016787">
    <property type="term" value="F:hydrolase activity"/>
    <property type="evidence" value="ECO:0007669"/>
    <property type="project" value="UniProtKB-KW"/>
</dbReference>
<evidence type="ECO:0000313" key="4">
    <source>
        <dbReference type="Proteomes" id="UP001336020"/>
    </source>
</evidence>
<dbReference type="Proteomes" id="UP001336020">
    <property type="component" value="Unassembled WGS sequence"/>
</dbReference>
<comment type="caution">
    <text evidence="3">The sequence shown here is derived from an EMBL/GenBank/DDBJ whole genome shotgun (WGS) entry which is preliminary data.</text>
</comment>
<accession>A0ABU7LFK3</accession>
<feature type="domain" description="AB hydrolase-1" evidence="2">
    <location>
        <begin position="19"/>
        <end position="255"/>
    </location>
</feature>
<keyword evidence="4" id="KW-1185">Reference proteome</keyword>
<name>A0ABU7LFK3_9NOCA</name>
<dbReference type="Gene3D" id="3.40.50.1820">
    <property type="entry name" value="alpha/beta hydrolase"/>
    <property type="match status" value="1"/>
</dbReference>
<evidence type="ECO:0000259" key="2">
    <source>
        <dbReference type="Pfam" id="PF00561"/>
    </source>
</evidence>
<dbReference type="InterPro" id="IPR000073">
    <property type="entry name" value="AB_hydrolase_1"/>
</dbReference>
<keyword evidence="1 3" id="KW-0378">Hydrolase</keyword>
<evidence type="ECO:0000313" key="3">
    <source>
        <dbReference type="EMBL" id="MEE2060313.1"/>
    </source>
</evidence>
<organism evidence="3 4">
    <name type="scientific">Rhodococcus artemisiae</name>
    <dbReference type="NCBI Taxonomy" id="714159"/>
    <lineage>
        <taxon>Bacteria</taxon>
        <taxon>Bacillati</taxon>
        <taxon>Actinomycetota</taxon>
        <taxon>Actinomycetes</taxon>
        <taxon>Mycobacteriales</taxon>
        <taxon>Nocardiaceae</taxon>
        <taxon>Rhodococcus</taxon>
    </lineage>
</organism>